<protein>
    <submittedName>
        <fullName evidence="1">Uncharacterized protein</fullName>
    </submittedName>
</protein>
<comment type="caution">
    <text evidence="1">The sequence shown here is derived from an EMBL/GenBank/DDBJ whole genome shotgun (WGS) entry which is preliminary data.</text>
</comment>
<reference evidence="1" key="2">
    <citation type="submission" date="2021-09" db="EMBL/GenBank/DDBJ databases">
        <authorList>
            <person name="Jia N."/>
            <person name="Wang J."/>
            <person name="Shi W."/>
            <person name="Du L."/>
            <person name="Sun Y."/>
            <person name="Zhan W."/>
            <person name="Jiang J."/>
            <person name="Wang Q."/>
            <person name="Zhang B."/>
            <person name="Ji P."/>
            <person name="Sakyi L.B."/>
            <person name="Cui X."/>
            <person name="Yuan T."/>
            <person name="Jiang B."/>
            <person name="Yang W."/>
            <person name="Lam T.T.-Y."/>
            <person name="Chang Q."/>
            <person name="Ding S."/>
            <person name="Wang X."/>
            <person name="Zhu J."/>
            <person name="Ruan X."/>
            <person name="Zhao L."/>
            <person name="Wei J."/>
            <person name="Que T."/>
            <person name="Du C."/>
            <person name="Cheng J."/>
            <person name="Dai P."/>
            <person name="Han X."/>
            <person name="Huang E."/>
            <person name="Gao Y."/>
            <person name="Liu J."/>
            <person name="Shao H."/>
            <person name="Ye R."/>
            <person name="Li L."/>
            <person name="Wei W."/>
            <person name="Wang X."/>
            <person name="Wang C."/>
            <person name="Huo Q."/>
            <person name="Li W."/>
            <person name="Guo W."/>
            <person name="Chen H."/>
            <person name="Chen S."/>
            <person name="Zhou L."/>
            <person name="Zhou L."/>
            <person name="Ni X."/>
            <person name="Tian J."/>
            <person name="Zhou Y."/>
            <person name="Sheng Y."/>
            <person name="Liu T."/>
            <person name="Pan Y."/>
            <person name="Xia L."/>
            <person name="Li J."/>
            <person name="Zhao F."/>
            <person name="Cao W."/>
        </authorList>
    </citation>
    <scope>NUCLEOTIDE SEQUENCE</scope>
    <source>
        <strain evidence="1">Rsan-2018</strain>
        <tissue evidence="1">Larvae</tissue>
    </source>
</reference>
<dbReference type="EMBL" id="JABSTV010000639">
    <property type="protein sequence ID" value="KAH7985942.1"/>
    <property type="molecule type" value="Genomic_DNA"/>
</dbReference>
<sequence>MDGEDECMDSAFRELSSLFPAAFPAGVSADDFVNADSDVQAVARLADEEIVAAVAGTQADSSSGDDDRPDERVTTRLYSAADLPLLQRHGKNRAVAPRQLR</sequence>
<evidence type="ECO:0000313" key="2">
    <source>
        <dbReference type="Proteomes" id="UP000821837"/>
    </source>
</evidence>
<dbReference type="Proteomes" id="UP000821837">
    <property type="component" value="Unassembled WGS sequence"/>
</dbReference>
<organism evidence="1 2">
    <name type="scientific">Rhipicephalus sanguineus</name>
    <name type="common">Brown dog tick</name>
    <name type="synonym">Ixodes sanguineus</name>
    <dbReference type="NCBI Taxonomy" id="34632"/>
    <lineage>
        <taxon>Eukaryota</taxon>
        <taxon>Metazoa</taxon>
        <taxon>Ecdysozoa</taxon>
        <taxon>Arthropoda</taxon>
        <taxon>Chelicerata</taxon>
        <taxon>Arachnida</taxon>
        <taxon>Acari</taxon>
        <taxon>Parasitiformes</taxon>
        <taxon>Ixodida</taxon>
        <taxon>Ixodoidea</taxon>
        <taxon>Ixodidae</taxon>
        <taxon>Rhipicephalinae</taxon>
        <taxon>Rhipicephalus</taxon>
        <taxon>Rhipicephalus</taxon>
    </lineage>
</organism>
<accession>A0A9D4TD86</accession>
<dbReference type="AlphaFoldDB" id="A0A9D4TD86"/>
<name>A0A9D4TD86_RHISA</name>
<gene>
    <name evidence="1" type="ORF">HPB52_025293</name>
</gene>
<keyword evidence="2" id="KW-1185">Reference proteome</keyword>
<proteinExistence type="predicted"/>
<reference evidence="1" key="1">
    <citation type="journal article" date="2020" name="Cell">
        <title>Large-Scale Comparative Analyses of Tick Genomes Elucidate Their Genetic Diversity and Vector Capacities.</title>
        <authorList>
            <consortium name="Tick Genome and Microbiome Consortium (TIGMIC)"/>
            <person name="Jia N."/>
            <person name="Wang J."/>
            <person name="Shi W."/>
            <person name="Du L."/>
            <person name="Sun Y."/>
            <person name="Zhan W."/>
            <person name="Jiang J.F."/>
            <person name="Wang Q."/>
            <person name="Zhang B."/>
            <person name="Ji P."/>
            <person name="Bell-Sakyi L."/>
            <person name="Cui X.M."/>
            <person name="Yuan T.T."/>
            <person name="Jiang B.G."/>
            <person name="Yang W.F."/>
            <person name="Lam T.T."/>
            <person name="Chang Q.C."/>
            <person name="Ding S.J."/>
            <person name="Wang X.J."/>
            <person name="Zhu J.G."/>
            <person name="Ruan X.D."/>
            <person name="Zhao L."/>
            <person name="Wei J.T."/>
            <person name="Ye R.Z."/>
            <person name="Que T.C."/>
            <person name="Du C.H."/>
            <person name="Zhou Y.H."/>
            <person name="Cheng J.X."/>
            <person name="Dai P.F."/>
            <person name="Guo W.B."/>
            <person name="Han X.H."/>
            <person name="Huang E.J."/>
            <person name="Li L.F."/>
            <person name="Wei W."/>
            <person name="Gao Y.C."/>
            <person name="Liu J.Z."/>
            <person name="Shao H.Z."/>
            <person name="Wang X."/>
            <person name="Wang C.C."/>
            <person name="Yang T.C."/>
            <person name="Huo Q.B."/>
            <person name="Li W."/>
            <person name="Chen H.Y."/>
            <person name="Chen S.E."/>
            <person name="Zhou L.G."/>
            <person name="Ni X.B."/>
            <person name="Tian J.H."/>
            <person name="Sheng Y."/>
            <person name="Liu T."/>
            <person name="Pan Y.S."/>
            <person name="Xia L.Y."/>
            <person name="Li J."/>
            <person name="Zhao F."/>
            <person name="Cao W.C."/>
        </authorList>
    </citation>
    <scope>NUCLEOTIDE SEQUENCE</scope>
    <source>
        <strain evidence="1">Rsan-2018</strain>
    </source>
</reference>
<evidence type="ECO:0000313" key="1">
    <source>
        <dbReference type="EMBL" id="KAH7985942.1"/>
    </source>
</evidence>